<accession>A0A7T8KCL7</accession>
<dbReference type="Proteomes" id="UP000595437">
    <property type="component" value="Chromosome 4"/>
</dbReference>
<keyword evidence="2" id="KW-1185">Reference proteome</keyword>
<proteinExistence type="predicted"/>
<reference evidence="2" key="1">
    <citation type="submission" date="2021-01" db="EMBL/GenBank/DDBJ databases">
        <title>Caligus Genome Assembly.</title>
        <authorList>
            <person name="Gallardo-Escarate C."/>
        </authorList>
    </citation>
    <scope>NUCLEOTIDE SEQUENCE [LARGE SCALE GENOMIC DNA]</scope>
</reference>
<protein>
    <submittedName>
        <fullName evidence="1">Uncharacterized protein</fullName>
    </submittedName>
</protein>
<dbReference type="AlphaFoldDB" id="A0A7T8KCL7"/>
<dbReference type="EMBL" id="CP045893">
    <property type="protein sequence ID" value="QQP53447.1"/>
    <property type="molecule type" value="Genomic_DNA"/>
</dbReference>
<evidence type="ECO:0000313" key="1">
    <source>
        <dbReference type="EMBL" id="QQP53447.1"/>
    </source>
</evidence>
<name>A0A7T8KCL7_CALRO</name>
<organism evidence="1 2">
    <name type="scientific">Caligus rogercresseyi</name>
    <name type="common">Sea louse</name>
    <dbReference type="NCBI Taxonomy" id="217165"/>
    <lineage>
        <taxon>Eukaryota</taxon>
        <taxon>Metazoa</taxon>
        <taxon>Ecdysozoa</taxon>
        <taxon>Arthropoda</taxon>
        <taxon>Crustacea</taxon>
        <taxon>Multicrustacea</taxon>
        <taxon>Hexanauplia</taxon>
        <taxon>Copepoda</taxon>
        <taxon>Siphonostomatoida</taxon>
        <taxon>Caligidae</taxon>
        <taxon>Caligus</taxon>
    </lineage>
</organism>
<sequence length="86" mass="9698">MEGDQIRSLPGIGSPQPPPLAADTLVCAARTAWNKVHSCDRPDVEAARDAAIALAEEWRYRLPRSHGMISPKNRCGFFFYFNIYLY</sequence>
<gene>
    <name evidence="1" type="ORF">FKW44_005936</name>
</gene>
<evidence type="ECO:0000313" key="2">
    <source>
        <dbReference type="Proteomes" id="UP000595437"/>
    </source>
</evidence>